<dbReference type="GO" id="GO:0009252">
    <property type="term" value="P:peptidoglycan biosynthetic process"/>
    <property type="evidence" value="ECO:0007669"/>
    <property type="project" value="InterPro"/>
</dbReference>
<gene>
    <name evidence="16" type="primary">pbpC</name>
    <name evidence="16" type="ORF">J3U87_08875</name>
</gene>
<dbReference type="Pfam" id="PF00912">
    <property type="entry name" value="Transgly"/>
    <property type="match status" value="1"/>
</dbReference>
<dbReference type="GO" id="GO:0008955">
    <property type="term" value="F:peptidoglycan glycosyltransferase activity"/>
    <property type="evidence" value="ECO:0007669"/>
    <property type="project" value="UniProtKB-EC"/>
</dbReference>
<evidence type="ECO:0000259" key="13">
    <source>
        <dbReference type="Pfam" id="PF00905"/>
    </source>
</evidence>
<evidence type="ECO:0000256" key="8">
    <source>
        <dbReference type="ARBA" id="ARBA00022801"/>
    </source>
</evidence>
<dbReference type="InterPro" id="IPR001264">
    <property type="entry name" value="Glyco_trans_51"/>
</dbReference>
<dbReference type="InterPro" id="IPR001460">
    <property type="entry name" value="PCN-bd_Tpept"/>
</dbReference>
<keyword evidence="17" id="KW-1185">Reference proteome</keyword>
<dbReference type="PANTHER" id="PTHR32282">
    <property type="entry name" value="BINDING PROTEIN TRANSPEPTIDASE, PUTATIVE-RELATED"/>
    <property type="match status" value="1"/>
</dbReference>
<dbReference type="InterPro" id="IPR036950">
    <property type="entry name" value="PBP_transglycosylase"/>
</dbReference>
<dbReference type="EMBL" id="CP071793">
    <property type="protein sequence ID" value="QTD52573.1"/>
    <property type="molecule type" value="Genomic_DNA"/>
</dbReference>
<accession>A0A8A4TSU2</accession>
<evidence type="ECO:0000313" key="16">
    <source>
        <dbReference type="EMBL" id="QTD52573.1"/>
    </source>
</evidence>
<evidence type="ECO:0000256" key="7">
    <source>
        <dbReference type="ARBA" id="ARBA00022679"/>
    </source>
</evidence>
<keyword evidence="12" id="KW-0472">Membrane</keyword>
<evidence type="ECO:0000256" key="10">
    <source>
        <dbReference type="ARBA" id="ARBA00044770"/>
    </source>
</evidence>
<feature type="domain" description="Penicillin-binding protein transpeptidase" evidence="13">
    <location>
        <begin position="314"/>
        <end position="443"/>
    </location>
</feature>
<dbReference type="GO" id="GO:0006508">
    <property type="term" value="P:proteolysis"/>
    <property type="evidence" value="ECO:0007669"/>
    <property type="project" value="UniProtKB-KW"/>
</dbReference>
<dbReference type="GO" id="GO:0004180">
    <property type="term" value="F:carboxypeptidase activity"/>
    <property type="evidence" value="ECO:0007669"/>
    <property type="project" value="UniProtKB-KW"/>
</dbReference>
<dbReference type="InterPro" id="IPR050396">
    <property type="entry name" value="Glycosyltr_51/Transpeptidase"/>
</dbReference>
<organism evidence="16 17">
    <name type="scientific">Sulfidibacter corallicola</name>
    <dbReference type="NCBI Taxonomy" id="2818388"/>
    <lineage>
        <taxon>Bacteria</taxon>
        <taxon>Pseudomonadati</taxon>
        <taxon>Acidobacteriota</taxon>
        <taxon>Holophagae</taxon>
        <taxon>Acanthopleuribacterales</taxon>
        <taxon>Acanthopleuribacteraceae</taxon>
        <taxon>Sulfidibacter</taxon>
    </lineage>
</organism>
<feature type="domain" description="Penicillin-binding C-terminal" evidence="15">
    <location>
        <begin position="719"/>
        <end position="801"/>
    </location>
</feature>
<feature type="transmembrane region" description="Helical" evidence="12">
    <location>
        <begin position="24"/>
        <end position="42"/>
    </location>
</feature>
<evidence type="ECO:0000256" key="2">
    <source>
        <dbReference type="ARBA" id="ARBA00007090"/>
    </source>
</evidence>
<dbReference type="PANTHER" id="PTHR32282:SF15">
    <property type="entry name" value="PENICILLIN-BINDING PROTEIN 1C"/>
    <property type="match status" value="1"/>
</dbReference>
<evidence type="ECO:0000256" key="6">
    <source>
        <dbReference type="ARBA" id="ARBA00022676"/>
    </source>
</evidence>
<reference evidence="16" key="1">
    <citation type="submission" date="2021-03" db="EMBL/GenBank/DDBJ databases">
        <title>Acanthopleuribacteraceae sp. M133.</title>
        <authorList>
            <person name="Wang G."/>
        </authorList>
    </citation>
    <scope>NUCLEOTIDE SEQUENCE</scope>
    <source>
        <strain evidence="16">M133</strain>
    </source>
</reference>
<comment type="pathway">
    <text evidence="1">Cell wall biogenesis; peptidoglycan biosynthesis.</text>
</comment>
<keyword evidence="12" id="KW-0812">Transmembrane</keyword>
<evidence type="ECO:0000256" key="5">
    <source>
        <dbReference type="ARBA" id="ARBA00022670"/>
    </source>
</evidence>
<evidence type="ECO:0000259" key="14">
    <source>
        <dbReference type="Pfam" id="PF00912"/>
    </source>
</evidence>
<protein>
    <recommendedName>
        <fullName evidence="10">peptidoglycan glycosyltransferase</fullName>
        <ecNumber evidence="10">2.4.99.28</ecNumber>
    </recommendedName>
</protein>
<dbReference type="Gene3D" id="3.40.710.10">
    <property type="entry name" value="DD-peptidase/beta-lactamase superfamily"/>
    <property type="match status" value="1"/>
</dbReference>
<dbReference type="Pfam" id="PF00905">
    <property type="entry name" value="Transpeptidase"/>
    <property type="match status" value="1"/>
</dbReference>
<evidence type="ECO:0000256" key="11">
    <source>
        <dbReference type="ARBA" id="ARBA00049902"/>
    </source>
</evidence>
<dbReference type="InterPro" id="IPR012338">
    <property type="entry name" value="Beta-lactam/transpept-like"/>
</dbReference>
<evidence type="ECO:0000259" key="15">
    <source>
        <dbReference type="Pfam" id="PF06832"/>
    </source>
</evidence>
<comment type="catalytic activity">
    <reaction evidence="11">
        <text>[GlcNAc-(1-&gt;4)-Mur2Ac(oyl-L-Ala-gamma-D-Glu-L-Lys-D-Ala-D-Ala)](n)-di-trans,octa-cis-undecaprenyl diphosphate + beta-D-GlcNAc-(1-&gt;4)-Mur2Ac(oyl-L-Ala-gamma-D-Glu-L-Lys-D-Ala-D-Ala)-di-trans,octa-cis-undecaprenyl diphosphate = [GlcNAc-(1-&gt;4)-Mur2Ac(oyl-L-Ala-gamma-D-Glu-L-Lys-D-Ala-D-Ala)](n+1)-di-trans,octa-cis-undecaprenyl diphosphate + di-trans,octa-cis-undecaprenyl diphosphate + H(+)</text>
        <dbReference type="Rhea" id="RHEA:23708"/>
        <dbReference type="Rhea" id="RHEA-COMP:9602"/>
        <dbReference type="Rhea" id="RHEA-COMP:9603"/>
        <dbReference type="ChEBI" id="CHEBI:15378"/>
        <dbReference type="ChEBI" id="CHEBI:58405"/>
        <dbReference type="ChEBI" id="CHEBI:60033"/>
        <dbReference type="ChEBI" id="CHEBI:78435"/>
        <dbReference type="EC" id="2.4.99.28"/>
    </reaction>
</comment>
<evidence type="ECO:0000256" key="3">
    <source>
        <dbReference type="ARBA" id="ARBA00007739"/>
    </source>
</evidence>
<keyword evidence="5" id="KW-0645">Protease</keyword>
<dbReference type="Proteomes" id="UP000663929">
    <property type="component" value="Chromosome"/>
</dbReference>
<dbReference type="KEGG" id="scor:J3U87_08875"/>
<name>A0A8A4TSU2_SULCO</name>
<dbReference type="InterPro" id="IPR023346">
    <property type="entry name" value="Lysozyme-like_dom_sf"/>
</dbReference>
<sequence length="811" mass="90675">MPFRVPLPSPVSGIRRCRNHPRKIAALVVLLLAGLVWFYQALPDPLFDDPTATVIEDRDGRLLAARIAADQQWRFPARDRVPDKFSRALICFEDKRFHRHPGVDPLALVRAIVQNLRAGRVESGASTLTMQVIRLSRKGQPRTLWEKAVEATLALRLECSAHKDRILALYAGHAPFGGNVVGLDAAAWRYFGRRADNLSWAEAATLAVLPNNPALIHPGRNRDRLRAKRDRLLHRLHETGAFDALTLELAKAEGLPPAPFPLPMQASHLLHRVHAEYPRGKRVRTTLDGKLQGQAIEILARFHRRLVTNGVHNGAALVLDNRTGRVLAYVGNTNRQDTLVGDGEDHGHAVDIVPAARSTGSLLKPFLFATALDEGLILPQSLLPDIPTNYGSYQPQNFDHAYRGAVPADLALARSLNIPAVRLQERLGTVRLHHQLKRMGLTHLTRAPSHYGLALILGGAESSMWELAGRYAGLARTLNSYGASGTYRADDFAPPEIEVVQAEPELEGSSARAPYLSAGAIWHTLEALTKVDRPDSQGLWQYFTSARRIAWKTGTSFGFRDAWAIGVTPDHTVAVWVGNADGEGRPGLTGVTTAAPIMFELFAKLPRGQHWFSRPDGDLNPVAVCVQSGDRAGMHCPETRERQVPRAGLRVRACRYHQLVHLDAEGRYRVHGDCASPSDMQHRAWFVLPPGQEWFFKRHNPSYRVLPPFHERCKSGVTERKNAMELIYPRETTKIYIPRELDGQLGKAVFEVAHRHPDTRIFWHLDDRFLGMTHHFHQMALQPKKGKHRLVLVDEAGERLERSFEVTSDHH</sequence>
<dbReference type="InterPro" id="IPR011815">
    <property type="entry name" value="PBP_1c"/>
</dbReference>
<dbReference type="Gene3D" id="1.10.3810.10">
    <property type="entry name" value="Biosynthetic peptidoglycan transglycosylase-like"/>
    <property type="match status" value="1"/>
</dbReference>
<feature type="domain" description="Glycosyl transferase family 51" evidence="14">
    <location>
        <begin position="70"/>
        <end position="236"/>
    </location>
</feature>
<keyword evidence="6" id="KW-0328">Glycosyltransferase</keyword>
<evidence type="ECO:0000313" key="17">
    <source>
        <dbReference type="Proteomes" id="UP000663929"/>
    </source>
</evidence>
<evidence type="ECO:0000256" key="1">
    <source>
        <dbReference type="ARBA" id="ARBA00004752"/>
    </source>
</evidence>
<comment type="similarity">
    <text evidence="2">In the C-terminal section; belongs to the transpeptidase family.</text>
</comment>
<proteinExistence type="inferred from homology"/>
<evidence type="ECO:0000256" key="12">
    <source>
        <dbReference type="SAM" id="Phobius"/>
    </source>
</evidence>
<dbReference type="Pfam" id="PF06832">
    <property type="entry name" value="BiPBP_C"/>
    <property type="match status" value="1"/>
</dbReference>
<dbReference type="NCBIfam" id="TIGR02073">
    <property type="entry name" value="PBP_1c"/>
    <property type="match status" value="1"/>
</dbReference>
<keyword evidence="7" id="KW-0808">Transferase</keyword>
<evidence type="ECO:0000256" key="4">
    <source>
        <dbReference type="ARBA" id="ARBA00022645"/>
    </source>
</evidence>
<dbReference type="RefSeq" id="WP_237382679.1">
    <property type="nucleotide sequence ID" value="NZ_CP071793.1"/>
</dbReference>
<dbReference type="GO" id="GO:0008658">
    <property type="term" value="F:penicillin binding"/>
    <property type="evidence" value="ECO:0007669"/>
    <property type="project" value="InterPro"/>
</dbReference>
<dbReference type="SUPFAM" id="SSF53955">
    <property type="entry name" value="Lysozyme-like"/>
    <property type="match status" value="1"/>
</dbReference>
<dbReference type="InterPro" id="IPR009647">
    <property type="entry name" value="PBP_C"/>
</dbReference>
<keyword evidence="12" id="KW-1133">Transmembrane helix</keyword>
<dbReference type="AlphaFoldDB" id="A0A8A4TSU2"/>
<dbReference type="SUPFAM" id="SSF56601">
    <property type="entry name" value="beta-lactamase/transpeptidase-like"/>
    <property type="match status" value="1"/>
</dbReference>
<keyword evidence="4" id="KW-0121">Carboxypeptidase</keyword>
<comment type="similarity">
    <text evidence="3">In the N-terminal section; belongs to the glycosyltransferase 51 family.</text>
</comment>
<keyword evidence="9" id="KW-0511">Multifunctional enzyme</keyword>
<dbReference type="GO" id="GO:0030288">
    <property type="term" value="C:outer membrane-bounded periplasmic space"/>
    <property type="evidence" value="ECO:0007669"/>
    <property type="project" value="TreeGrafter"/>
</dbReference>
<evidence type="ECO:0000256" key="9">
    <source>
        <dbReference type="ARBA" id="ARBA00023268"/>
    </source>
</evidence>
<dbReference type="EC" id="2.4.99.28" evidence="10"/>
<keyword evidence="8" id="KW-0378">Hydrolase</keyword>